<accession>A0A8H3TQ09</accession>
<evidence type="ECO:0000313" key="2">
    <source>
        <dbReference type="EMBL" id="GHJ85261.1"/>
    </source>
</evidence>
<comment type="caution">
    <text evidence="2">The sequence shown here is derived from an EMBL/GenBank/DDBJ whole genome shotgun (WGS) entry which is preliminary data.</text>
</comment>
<gene>
    <name evidence="2" type="ORF">NliqN6_1663</name>
</gene>
<name>A0A8H3TQ09_9TREE</name>
<protein>
    <submittedName>
        <fullName evidence="2">Uncharacterized protein</fullName>
    </submittedName>
</protein>
<feature type="region of interest" description="Disordered" evidence="1">
    <location>
        <begin position="70"/>
        <end position="100"/>
    </location>
</feature>
<dbReference type="EMBL" id="BLZA01000011">
    <property type="protein sequence ID" value="GHJ85261.1"/>
    <property type="molecule type" value="Genomic_DNA"/>
</dbReference>
<keyword evidence="3" id="KW-1185">Reference proteome</keyword>
<dbReference type="Proteomes" id="UP000620104">
    <property type="component" value="Unassembled WGS sequence"/>
</dbReference>
<dbReference type="AlphaFoldDB" id="A0A8H3TQ09"/>
<evidence type="ECO:0000256" key="1">
    <source>
        <dbReference type="SAM" id="MobiDB-lite"/>
    </source>
</evidence>
<organism evidence="2 3">
    <name type="scientific">Naganishia liquefaciens</name>
    <dbReference type="NCBI Taxonomy" id="104408"/>
    <lineage>
        <taxon>Eukaryota</taxon>
        <taxon>Fungi</taxon>
        <taxon>Dikarya</taxon>
        <taxon>Basidiomycota</taxon>
        <taxon>Agaricomycotina</taxon>
        <taxon>Tremellomycetes</taxon>
        <taxon>Filobasidiales</taxon>
        <taxon>Filobasidiaceae</taxon>
        <taxon>Naganishia</taxon>
    </lineage>
</organism>
<evidence type="ECO:0000313" key="3">
    <source>
        <dbReference type="Proteomes" id="UP000620104"/>
    </source>
</evidence>
<sequence length="156" mass="16896">MTVPLSNASLPATSGLPDVFFTQSVSEAVPLAATSAAVADTAPKQGMTGERGTERCIPAVEPDQQLRPVVNSGVAADEKRVTDSYRSPKRSISSRSSYVQDVDSFTEHNSTITEPDFRLIVEDAAEDWNYVASFLGLDFSLERQNDRSPEESLPSL</sequence>
<proteinExistence type="predicted"/>
<reference evidence="2" key="1">
    <citation type="submission" date="2020-07" db="EMBL/GenBank/DDBJ databases">
        <title>Draft Genome Sequence of a Deep-Sea Yeast, Naganishia (Cryptococcus) liquefaciens strain N6.</title>
        <authorList>
            <person name="Han Y.W."/>
            <person name="Kajitani R."/>
            <person name="Morimoto H."/>
            <person name="Parhat M."/>
            <person name="Tsubouchi H."/>
            <person name="Bakenova O."/>
            <person name="Ogata M."/>
            <person name="Argunhan B."/>
            <person name="Aoki R."/>
            <person name="Kajiwara S."/>
            <person name="Itoh T."/>
            <person name="Iwasaki H."/>
        </authorList>
    </citation>
    <scope>NUCLEOTIDE SEQUENCE</scope>
    <source>
        <strain evidence="2">N6</strain>
    </source>
</reference>